<comment type="caution">
    <text evidence="1">The sequence shown here is derived from an EMBL/GenBank/DDBJ whole genome shotgun (WGS) entry which is preliminary data.</text>
</comment>
<evidence type="ECO:0000313" key="2">
    <source>
        <dbReference type="Proteomes" id="UP000765509"/>
    </source>
</evidence>
<organism evidence="1 2">
    <name type="scientific">Austropuccinia psidii MF-1</name>
    <dbReference type="NCBI Taxonomy" id="1389203"/>
    <lineage>
        <taxon>Eukaryota</taxon>
        <taxon>Fungi</taxon>
        <taxon>Dikarya</taxon>
        <taxon>Basidiomycota</taxon>
        <taxon>Pucciniomycotina</taxon>
        <taxon>Pucciniomycetes</taxon>
        <taxon>Pucciniales</taxon>
        <taxon>Sphaerophragmiaceae</taxon>
        <taxon>Austropuccinia</taxon>
    </lineage>
</organism>
<keyword evidence="2" id="KW-1185">Reference proteome</keyword>
<accession>A0A9Q3GYA3</accession>
<protein>
    <submittedName>
        <fullName evidence="1">Uncharacterized protein</fullName>
    </submittedName>
</protein>
<reference evidence="1" key="1">
    <citation type="submission" date="2021-03" db="EMBL/GenBank/DDBJ databases">
        <title>Draft genome sequence of rust myrtle Austropuccinia psidii MF-1, a brazilian biotype.</title>
        <authorList>
            <person name="Quecine M.C."/>
            <person name="Pachon D.M.R."/>
            <person name="Bonatelli M.L."/>
            <person name="Correr F.H."/>
            <person name="Franceschini L.M."/>
            <person name="Leite T.F."/>
            <person name="Margarido G.R.A."/>
            <person name="Almeida C.A."/>
            <person name="Ferrarezi J.A."/>
            <person name="Labate C.A."/>
        </authorList>
    </citation>
    <scope>NUCLEOTIDE SEQUENCE</scope>
    <source>
        <strain evidence="1">MF-1</strain>
    </source>
</reference>
<sequence length="103" mass="12231">MRNHKLLNQLPGELEHAVKLSFNKDCTLDYIANTLQEVRKRKDIVNYFLYRSKVFEEKKLFMVDNKDKPRDKVAEVPKKKNSCHNCGSTDHYANNYPKEKKMI</sequence>
<dbReference type="EMBL" id="AVOT02006986">
    <property type="protein sequence ID" value="MBW0482920.1"/>
    <property type="molecule type" value="Genomic_DNA"/>
</dbReference>
<gene>
    <name evidence="1" type="ORF">O181_022635</name>
</gene>
<proteinExistence type="predicted"/>
<dbReference type="AlphaFoldDB" id="A0A9Q3GYA3"/>
<evidence type="ECO:0000313" key="1">
    <source>
        <dbReference type="EMBL" id="MBW0482920.1"/>
    </source>
</evidence>
<name>A0A9Q3GYA3_9BASI</name>
<dbReference type="Proteomes" id="UP000765509">
    <property type="component" value="Unassembled WGS sequence"/>
</dbReference>